<dbReference type="Proteomes" id="UP000095149">
    <property type="component" value="Unassembled WGS sequence"/>
</dbReference>
<evidence type="ECO:0000256" key="1">
    <source>
        <dbReference type="SAM" id="MobiDB-lite"/>
    </source>
</evidence>
<sequence>MSLAGRLSLRPRSLPKLARATAADYMTDDVATPSSDKQALNSTPVAGIAPTTPVAVTTSPVWAFFSTNQSISPQPQAPSVDEMTTRMADLMLSISTMGDEAFEAAFRSALYEQAASNSTTPTTPTTSITPTTSTTPTTSITPTTSTTPTTPPTLSAPGSPKRKRDSVDEEGHKCSTPTTHSSPSFTPCGASLGRSWCETSCCSAKRPCIQRYIAQTCGRYVKRQINRVPSTGCTSPTRRRSPKPRRVPSLPSLYFPPPSPFPLGDIPVPVHVSPSEDCEDPADAFLAAFMSKMGIASAEEQDEDMVVKIESGSSVDMVMA</sequence>
<dbReference type="AlphaFoldDB" id="A0A1E3K410"/>
<gene>
    <name evidence="2" type="ORF">I350_04324</name>
</gene>
<reference evidence="2 3" key="1">
    <citation type="submission" date="2016-06" db="EMBL/GenBank/DDBJ databases">
        <title>Evolution of pathogenesis and genome organization in the Tremellales.</title>
        <authorList>
            <person name="Cuomo C."/>
            <person name="Litvintseva A."/>
            <person name="Heitman J."/>
            <person name="Chen Y."/>
            <person name="Sun S."/>
            <person name="Springer D."/>
            <person name="Dromer F."/>
            <person name="Young S."/>
            <person name="Zeng Q."/>
            <person name="Chapman S."/>
            <person name="Gujja S."/>
            <person name="Saif S."/>
            <person name="Birren B."/>
        </authorList>
    </citation>
    <scope>NUCLEOTIDE SEQUENCE [LARGE SCALE GENOMIC DNA]</scope>
    <source>
        <strain evidence="2 3">CBS 6273</strain>
    </source>
</reference>
<name>A0A1E3K410_9TREE</name>
<evidence type="ECO:0000313" key="3">
    <source>
        <dbReference type="Proteomes" id="UP000095149"/>
    </source>
</evidence>
<proteinExistence type="predicted"/>
<accession>A0A1E3K410</accession>
<evidence type="ECO:0000313" key="2">
    <source>
        <dbReference type="EMBL" id="ODO06962.1"/>
    </source>
</evidence>
<comment type="caution">
    <text evidence="2">The sequence shown here is derived from an EMBL/GenBank/DDBJ whole genome shotgun (WGS) entry which is preliminary data.</text>
</comment>
<feature type="region of interest" description="Disordered" evidence="1">
    <location>
        <begin position="228"/>
        <end position="251"/>
    </location>
</feature>
<dbReference type="EMBL" id="MEKH01000006">
    <property type="protein sequence ID" value="ODO06962.1"/>
    <property type="molecule type" value="Genomic_DNA"/>
</dbReference>
<protein>
    <submittedName>
        <fullName evidence="2">Uncharacterized protein</fullName>
    </submittedName>
</protein>
<feature type="compositionally biased region" description="Low complexity" evidence="1">
    <location>
        <begin position="118"/>
        <end position="148"/>
    </location>
</feature>
<feature type="compositionally biased region" description="Low complexity" evidence="1">
    <location>
        <begin position="175"/>
        <end position="185"/>
    </location>
</feature>
<feature type="region of interest" description="Disordered" evidence="1">
    <location>
        <begin position="114"/>
        <end position="185"/>
    </location>
</feature>
<feature type="compositionally biased region" description="Basic residues" evidence="1">
    <location>
        <begin position="237"/>
        <end position="246"/>
    </location>
</feature>
<organism evidence="2 3">
    <name type="scientific">Cryptococcus amylolentus CBS 6273</name>
    <dbReference type="NCBI Taxonomy" id="1296118"/>
    <lineage>
        <taxon>Eukaryota</taxon>
        <taxon>Fungi</taxon>
        <taxon>Dikarya</taxon>
        <taxon>Basidiomycota</taxon>
        <taxon>Agaricomycotina</taxon>
        <taxon>Tremellomycetes</taxon>
        <taxon>Tremellales</taxon>
        <taxon>Cryptococcaceae</taxon>
        <taxon>Cryptococcus</taxon>
    </lineage>
</organism>